<evidence type="ECO:0000313" key="7">
    <source>
        <dbReference type="Proteomes" id="UP000632222"/>
    </source>
</evidence>
<dbReference type="Pfam" id="PF01074">
    <property type="entry name" value="Glyco_hydro_38N"/>
    <property type="match status" value="1"/>
</dbReference>
<keyword evidence="7" id="KW-1185">Reference proteome</keyword>
<evidence type="ECO:0000256" key="3">
    <source>
        <dbReference type="ARBA" id="ARBA00022801"/>
    </source>
</evidence>
<dbReference type="InterPro" id="IPR041147">
    <property type="entry name" value="GH38_C"/>
</dbReference>
<dbReference type="Pfam" id="PF09261">
    <property type="entry name" value="Alpha-mann_mid"/>
    <property type="match status" value="1"/>
</dbReference>
<dbReference type="SUPFAM" id="SSF74650">
    <property type="entry name" value="Galactose mutarotase-like"/>
    <property type="match status" value="1"/>
</dbReference>
<evidence type="ECO:0000256" key="1">
    <source>
        <dbReference type="ARBA" id="ARBA00009792"/>
    </source>
</evidence>
<dbReference type="Gene3D" id="3.20.110.10">
    <property type="entry name" value="Glycoside hydrolase 38, N terminal domain"/>
    <property type="match status" value="1"/>
</dbReference>
<evidence type="ECO:0000256" key="4">
    <source>
        <dbReference type="ARBA" id="ARBA00023295"/>
    </source>
</evidence>
<gene>
    <name evidence="6" type="ORF">GCM10008938_50780</name>
</gene>
<dbReference type="InterPro" id="IPR015341">
    <property type="entry name" value="Glyco_hydro_38_cen"/>
</dbReference>
<dbReference type="RefSeq" id="WP_189009079.1">
    <property type="nucleotide sequence ID" value="NZ_BMOD01000044.1"/>
</dbReference>
<dbReference type="SUPFAM" id="SSF88688">
    <property type="entry name" value="Families 57/38 glycoside transferase middle domain"/>
    <property type="match status" value="1"/>
</dbReference>
<dbReference type="InterPro" id="IPR037094">
    <property type="entry name" value="Glyco_hydro_38_cen_sf"/>
</dbReference>
<dbReference type="Proteomes" id="UP000632222">
    <property type="component" value="Unassembled WGS sequence"/>
</dbReference>
<dbReference type="Pfam" id="PF17677">
    <property type="entry name" value="Glyco_hydro38C2"/>
    <property type="match status" value="1"/>
</dbReference>
<organism evidence="6 7">
    <name type="scientific">Deinococcus roseus</name>
    <dbReference type="NCBI Taxonomy" id="392414"/>
    <lineage>
        <taxon>Bacteria</taxon>
        <taxon>Thermotogati</taxon>
        <taxon>Deinococcota</taxon>
        <taxon>Deinococci</taxon>
        <taxon>Deinococcales</taxon>
        <taxon>Deinococcaceae</taxon>
        <taxon>Deinococcus</taxon>
    </lineage>
</organism>
<dbReference type="Gene3D" id="1.20.1270.50">
    <property type="entry name" value="Glycoside hydrolase family 38, central domain"/>
    <property type="match status" value="1"/>
</dbReference>
<dbReference type="EMBL" id="BMOD01000044">
    <property type="protein sequence ID" value="GGJ58504.1"/>
    <property type="molecule type" value="Genomic_DNA"/>
</dbReference>
<dbReference type="InterPro" id="IPR054723">
    <property type="entry name" value="Ams1-like_N"/>
</dbReference>
<dbReference type="Gene3D" id="2.70.98.30">
    <property type="entry name" value="Golgi alpha-mannosidase II, domain 4"/>
    <property type="match status" value="1"/>
</dbReference>
<dbReference type="Pfam" id="PF07748">
    <property type="entry name" value="Glyco_hydro_38C"/>
    <property type="match status" value="1"/>
</dbReference>
<comment type="similarity">
    <text evidence="1">Belongs to the glycosyl hydrolase 38 family.</text>
</comment>
<dbReference type="InterPro" id="IPR028995">
    <property type="entry name" value="Glyco_hydro_57/38_cen_sf"/>
</dbReference>
<evidence type="ECO:0000313" key="6">
    <source>
        <dbReference type="EMBL" id="GGJ58504.1"/>
    </source>
</evidence>
<dbReference type="InterPro" id="IPR000602">
    <property type="entry name" value="Glyco_hydro_38_N"/>
</dbReference>
<dbReference type="Gene3D" id="2.60.40.2220">
    <property type="match status" value="1"/>
</dbReference>
<dbReference type="SUPFAM" id="SSF88713">
    <property type="entry name" value="Glycoside hydrolase/deacetylase"/>
    <property type="match status" value="1"/>
</dbReference>
<evidence type="ECO:0000256" key="2">
    <source>
        <dbReference type="ARBA" id="ARBA00022723"/>
    </source>
</evidence>
<dbReference type="CDD" id="cd10789">
    <property type="entry name" value="GH38N_AMII_ER_cytosolic"/>
    <property type="match status" value="1"/>
</dbReference>
<dbReference type="InterPro" id="IPR011682">
    <property type="entry name" value="Glyco_hydro_38_C"/>
</dbReference>
<keyword evidence="3" id="KW-0378">Hydrolase</keyword>
<dbReference type="InterPro" id="IPR011013">
    <property type="entry name" value="Gal_mutarotase_sf_dom"/>
</dbReference>
<reference evidence="7" key="1">
    <citation type="journal article" date="2019" name="Int. J. Syst. Evol. Microbiol.">
        <title>The Global Catalogue of Microorganisms (GCM) 10K type strain sequencing project: providing services to taxonomists for standard genome sequencing and annotation.</title>
        <authorList>
            <consortium name="The Broad Institute Genomics Platform"/>
            <consortium name="The Broad Institute Genome Sequencing Center for Infectious Disease"/>
            <person name="Wu L."/>
            <person name="Ma J."/>
        </authorList>
    </citation>
    <scope>NUCLEOTIDE SEQUENCE [LARGE SCALE GENOMIC DNA]</scope>
    <source>
        <strain evidence="7">JCM 14370</strain>
    </source>
</reference>
<dbReference type="PANTHER" id="PTHR46017:SF1">
    <property type="entry name" value="ALPHA-MANNOSIDASE 2C1"/>
    <property type="match status" value="1"/>
</dbReference>
<protein>
    <submittedName>
        <fullName evidence="6">Alpha-mannosidase</fullName>
    </submittedName>
</protein>
<proteinExistence type="inferred from homology"/>
<keyword evidence="2" id="KW-0479">Metal-binding</keyword>
<dbReference type="SMART" id="SM00872">
    <property type="entry name" value="Alpha-mann_mid"/>
    <property type="match status" value="1"/>
</dbReference>
<dbReference type="InterPro" id="IPR027291">
    <property type="entry name" value="Glyco_hydro_38_N_sf"/>
</dbReference>
<dbReference type="InterPro" id="IPR011330">
    <property type="entry name" value="Glyco_hydro/deAcase_b/a-brl"/>
</dbReference>
<sequence length="1048" mass="118684">MNSKHTEQQLGSLEQKLNELLTWRDQASLPLKQAQFRHWDAADWQDWDPSTEWPSRNFPVQMRFAAQLPKSWEGQKVHLRTYVGGEALLKVNGQVVGGLNPHHKEYPVLQAARAAETLDIHITASPKGLFGSPIYHNTIEEIRLLIPDEQVRSFCEDLLACFDAAKYFLKAAKAEQAQMLTDLIAEALRGLDLPRTPSRSYLGQLMKHPRASGFVAGLWDEWHFEKTDLPLSEHTRAVLQERQVHLKEHLIRLRNRYPSEGKVLLSGHAHIDLAWLWPFHETRRKIERTFGTVLNLMERFEDFTFNQSSAQAYRWIEQDNPEMFEKIKERVQEGRWEVIGGMWVEPDGNLLSGESWARQLLYGQQYFQSRFGKKVSVCWMPDTFGYAANLPQLLKLAGIPYFFTSKLNWNETNVFPYNLYHWEGLDGTRVLSHTFCNPNQGYNGSIEAFDVAETWKNFRGKRFFDTTLLSFGYGDGGGGPTEEMLERHQRLQSFPGLPELEMGRVEDLYERAERESSSLPVWVGEQYLELHRGTYTTQAHTKKLHRELEHLLPEAEAACALCTLLLKTDYPAEKLHDLWTTFLLHHFHDVLPGSSVHEVYQDTLKNLASVKGQTLKLREEALQQLSNQIQVEGADQTLVLWNLTLDVAPLQATVSCPLDGGFQLRTAEGQNVPFQREGETLILAAADLQIPAFGHLALGVFLQESAQAEPQVQATSNILENAHLKAEIGADGTLHSLTDKATGRQVLSGRGNQIWAYPDLPRHWEAWDVDPFYALDGQEITASAPPVLVQHGPLQAAIEVGREHNGTKLVQRYGLSATSRRLDIQTTLMCEGRRTLLRAYFPLNVRSHEAWFETAYGALPRATHRNTSWQQAQFEVPAHRWADLSEATFGVGLLNNGKYGHSALGNTLGLTLHRAPLYPDPLADEGEHHFTYALYPHAGDWRNGNVQQAHNLNSPALGIWSSPTGNWPSQQSFLQVQGEGARFSAFKQAEDGKGFILRLYEAHGGRSRVQVKAEGLQVSGPVNLLEEELQGATEITPYQVQSFRLIPQ</sequence>
<evidence type="ECO:0000259" key="5">
    <source>
        <dbReference type="SMART" id="SM00872"/>
    </source>
</evidence>
<accession>A0ABQ2DHN1</accession>
<feature type="domain" description="Glycoside hydrolase family 38 central" evidence="5">
    <location>
        <begin position="529"/>
        <end position="607"/>
    </location>
</feature>
<dbReference type="Pfam" id="PF22907">
    <property type="entry name" value="Ams1-like_1st"/>
    <property type="match status" value="1"/>
</dbReference>
<dbReference type="PANTHER" id="PTHR46017">
    <property type="entry name" value="ALPHA-MANNOSIDASE 2C1"/>
    <property type="match status" value="1"/>
</dbReference>
<name>A0ABQ2DHN1_9DEIO</name>
<keyword evidence="4" id="KW-0326">Glycosidase</keyword>
<comment type="caution">
    <text evidence="6">The sequence shown here is derived from an EMBL/GenBank/DDBJ whole genome shotgun (WGS) entry which is preliminary data.</text>
</comment>